<sequence length="96" mass="10894">MKENVNIPISMDWTTQEIIDVTTFFQVVETAHGKAVPREDILGLYGKFKEIVPGKSEEKQMFRQFDEDAEVNCWKTVQAARKAEAGEKINMTGRSG</sequence>
<reference evidence="1 2" key="1">
    <citation type="submission" date="2016-10" db="EMBL/GenBank/DDBJ databases">
        <authorList>
            <person name="de Groot N.N."/>
        </authorList>
    </citation>
    <scope>NUCLEOTIDE SEQUENCE [LARGE SCALE GENOMIC DNA]</scope>
    <source>
        <strain evidence="1 2">DSM 23126</strain>
    </source>
</reference>
<evidence type="ECO:0000313" key="2">
    <source>
        <dbReference type="Proteomes" id="UP000199488"/>
    </source>
</evidence>
<evidence type="ECO:0000313" key="1">
    <source>
        <dbReference type="EMBL" id="SDW01820.1"/>
    </source>
</evidence>
<organism evidence="1 2">
    <name type="scientific">Marinococcus luteus</name>
    <dbReference type="NCBI Taxonomy" id="1122204"/>
    <lineage>
        <taxon>Bacteria</taxon>
        <taxon>Bacillati</taxon>
        <taxon>Bacillota</taxon>
        <taxon>Bacilli</taxon>
        <taxon>Bacillales</taxon>
        <taxon>Bacillaceae</taxon>
        <taxon>Marinococcus</taxon>
    </lineage>
</organism>
<accession>A0A1H2Q405</accession>
<dbReference type="OrthoDB" id="1649074at2"/>
<dbReference type="PIRSF" id="PIRSF037260">
    <property type="entry name" value="UPF0223"/>
    <property type="match status" value="1"/>
</dbReference>
<gene>
    <name evidence="1" type="ORF">SAMN05421781_0131</name>
</gene>
<dbReference type="SUPFAM" id="SSF158504">
    <property type="entry name" value="BH2638-like"/>
    <property type="match status" value="1"/>
</dbReference>
<protein>
    <submittedName>
        <fullName evidence="1">Uncharacterized protein YktA, UPF0223 family</fullName>
    </submittedName>
</protein>
<dbReference type="RefSeq" id="WP_091610142.1">
    <property type="nucleotide sequence ID" value="NZ_FNNC01000001.1"/>
</dbReference>
<dbReference type="STRING" id="1122204.SAMN05421781_0131"/>
<dbReference type="Pfam" id="PF05256">
    <property type="entry name" value="UPF0223"/>
    <property type="match status" value="1"/>
</dbReference>
<dbReference type="AlphaFoldDB" id="A0A1H2Q405"/>
<dbReference type="InterPro" id="IPR007920">
    <property type="entry name" value="UPF0223"/>
</dbReference>
<dbReference type="Proteomes" id="UP000199488">
    <property type="component" value="Unassembled WGS sequence"/>
</dbReference>
<proteinExistence type="predicted"/>
<dbReference type="InterPro" id="IPR023324">
    <property type="entry name" value="BH2638-like_sf"/>
</dbReference>
<dbReference type="Gene3D" id="1.10.220.80">
    <property type="entry name" value="BH2638-like"/>
    <property type="match status" value="1"/>
</dbReference>
<dbReference type="NCBIfam" id="NF003353">
    <property type="entry name" value="PRK04387.1"/>
    <property type="match status" value="1"/>
</dbReference>
<name>A0A1H2Q405_9BACI</name>
<keyword evidence="2" id="KW-1185">Reference proteome</keyword>
<dbReference type="EMBL" id="FNNC01000001">
    <property type="protein sequence ID" value="SDW01820.1"/>
    <property type="molecule type" value="Genomic_DNA"/>
</dbReference>